<evidence type="ECO:0000313" key="2">
    <source>
        <dbReference type="EMBL" id="MCU4740845.1"/>
    </source>
</evidence>
<accession>A0AAP2YXX9</accession>
<proteinExistence type="predicted"/>
<sequence length="308" mass="34230">MTGDDRSVSRRAILAATGSAVALSTAGSAHDDESSDETESDWSERLRRCPEATIQPSMTHCRGASMDGCSDDHPATQKLQDEVRAALERRYPDIGAIIQQGYKPYFDTVFDGDDDDASGGWSHWLNPEYIGDDETLTPDRPESILVDNEWWRPIGAMFIATRDGEPIERPPAVYGEGEGEGVSEDEDEDETETTDERCSPWHSHTGLPGRFAWWYYRQTYEGAYRDGELLLPCRTPCLLHVWTVPHPDGVYAHGGPPRANRGGPPAEDPGFDTDARPGEDELGWDVLPEDVVPETKPDEWRARLGLVS</sequence>
<feature type="compositionally biased region" description="Low complexity" evidence="1">
    <location>
        <begin position="254"/>
        <end position="265"/>
    </location>
</feature>
<comment type="caution">
    <text evidence="2">The sequence shown here is derived from an EMBL/GenBank/DDBJ whole genome shotgun (WGS) entry which is preliminary data.</text>
</comment>
<evidence type="ECO:0000256" key="1">
    <source>
        <dbReference type="SAM" id="MobiDB-lite"/>
    </source>
</evidence>
<reference evidence="2" key="1">
    <citation type="submission" date="2022-09" db="EMBL/GenBank/DDBJ databases">
        <title>Enrichment on poylsaccharides allowed isolation of novel metabolic and taxonomic groups of Haloarchaea.</title>
        <authorList>
            <person name="Sorokin D.Y."/>
            <person name="Elcheninov A.G."/>
            <person name="Khizhniak T.V."/>
            <person name="Kolganova T.V."/>
            <person name="Kublanov I.V."/>
        </authorList>
    </citation>
    <scope>NUCLEOTIDE SEQUENCE</scope>
    <source>
        <strain evidence="2">AArc-xg1-1</strain>
    </source>
</reference>
<evidence type="ECO:0000313" key="3">
    <source>
        <dbReference type="Proteomes" id="UP001321018"/>
    </source>
</evidence>
<feature type="compositionally biased region" description="Acidic residues" evidence="1">
    <location>
        <begin position="177"/>
        <end position="193"/>
    </location>
</feature>
<gene>
    <name evidence="2" type="ORF">OB960_05450</name>
</gene>
<feature type="region of interest" description="Disordered" evidence="1">
    <location>
        <begin position="253"/>
        <end position="283"/>
    </location>
</feature>
<dbReference type="Proteomes" id="UP001321018">
    <property type="component" value="Unassembled WGS sequence"/>
</dbReference>
<organism evidence="2 3">
    <name type="scientific">Natronoglomus mannanivorans</name>
    <dbReference type="NCBI Taxonomy" id="2979990"/>
    <lineage>
        <taxon>Archaea</taxon>
        <taxon>Methanobacteriati</taxon>
        <taxon>Methanobacteriota</taxon>
        <taxon>Stenosarchaea group</taxon>
        <taxon>Halobacteria</taxon>
        <taxon>Halobacteriales</taxon>
        <taxon>Natrialbaceae</taxon>
        <taxon>Natronoglomus</taxon>
    </lineage>
</organism>
<feature type="region of interest" description="Disordered" evidence="1">
    <location>
        <begin position="22"/>
        <end position="45"/>
    </location>
</feature>
<feature type="region of interest" description="Disordered" evidence="1">
    <location>
        <begin position="166"/>
        <end position="201"/>
    </location>
</feature>
<dbReference type="RefSeq" id="WP_338002683.1">
    <property type="nucleotide sequence ID" value="NZ_JAOPKA010000002.1"/>
</dbReference>
<name>A0AAP2YXX9_9EURY</name>
<dbReference type="EMBL" id="JAOPKA010000002">
    <property type="protein sequence ID" value="MCU4740845.1"/>
    <property type="molecule type" value="Genomic_DNA"/>
</dbReference>
<protein>
    <submittedName>
        <fullName evidence="2">Uncharacterized protein</fullName>
    </submittedName>
</protein>
<dbReference type="AlphaFoldDB" id="A0AAP2YXX9"/>